<reference evidence="1 2" key="1">
    <citation type="submission" date="2024-05" db="EMBL/GenBank/DDBJ databases">
        <title>A draft genome resource for the thread blight pathogen Marasmius tenuissimus strain MS-2.</title>
        <authorList>
            <person name="Yulfo-Soto G.E."/>
            <person name="Baruah I.K."/>
            <person name="Amoako-Attah I."/>
            <person name="Bukari Y."/>
            <person name="Meinhardt L.W."/>
            <person name="Bailey B.A."/>
            <person name="Cohen S.P."/>
        </authorList>
    </citation>
    <scope>NUCLEOTIDE SEQUENCE [LARGE SCALE GENOMIC DNA]</scope>
    <source>
        <strain evidence="1 2">MS-2</strain>
    </source>
</reference>
<comment type="caution">
    <text evidence="1">The sequence shown here is derived from an EMBL/GenBank/DDBJ whole genome shotgun (WGS) entry which is preliminary data.</text>
</comment>
<protein>
    <submittedName>
        <fullName evidence="1">Uncharacterized protein</fullName>
    </submittedName>
</protein>
<organism evidence="1 2">
    <name type="scientific">Marasmius tenuissimus</name>
    <dbReference type="NCBI Taxonomy" id="585030"/>
    <lineage>
        <taxon>Eukaryota</taxon>
        <taxon>Fungi</taxon>
        <taxon>Dikarya</taxon>
        <taxon>Basidiomycota</taxon>
        <taxon>Agaricomycotina</taxon>
        <taxon>Agaricomycetes</taxon>
        <taxon>Agaricomycetidae</taxon>
        <taxon>Agaricales</taxon>
        <taxon>Marasmiineae</taxon>
        <taxon>Marasmiaceae</taxon>
        <taxon>Marasmius</taxon>
    </lineage>
</organism>
<keyword evidence="2" id="KW-1185">Reference proteome</keyword>
<dbReference type="Proteomes" id="UP001437256">
    <property type="component" value="Unassembled WGS sequence"/>
</dbReference>
<sequence length="75" mass="8539">MATSNQALLFYGQIKVQLIKTLFKYCDKFEDYRTIENPAFTHQSHQLVSQDPSNFNPLRIAAIKEASVAGQILVH</sequence>
<accession>A0ABR2Z524</accession>
<gene>
    <name evidence="1" type="ORF">AAF712_016763</name>
</gene>
<evidence type="ECO:0000313" key="1">
    <source>
        <dbReference type="EMBL" id="KAL0056631.1"/>
    </source>
</evidence>
<evidence type="ECO:0000313" key="2">
    <source>
        <dbReference type="Proteomes" id="UP001437256"/>
    </source>
</evidence>
<dbReference type="EMBL" id="JBBXMP010001169">
    <property type="protein sequence ID" value="KAL0056631.1"/>
    <property type="molecule type" value="Genomic_DNA"/>
</dbReference>
<name>A0ABR2Z524_9AGAR</name>
<proteinExistence type="predicted"/>